<dbReference type="PANTHER" id="PTHR38435">
    <property type="match status" value="1"/>
</dbReference>
<sequence length="366" mass="41300">MLTLGFSLYPEKYDLKHSLDYIDLLARYGAKRLFMSLLQLSDGMDDYGQLYQAIIAYANQQGIRVIADVSPAFLEANGWQDCLIEKCREFGLAGLRLDEALPLADMVTLTHHSYGIKIELNMSTDKRLLTDLIAAGADLSNLIACHNFYPHEFTGLSRSHFLEMSRFYHERGIETAVFLSSNTALEGPWPVTEGLPTLEEIRHAPLTVQAEVMKATGLFDTVLISNQFIAETELASLVEVLGQDSVGLTYEPLVELTDIEQKVLAFPHRYRGDVSDFVIRSTEPRVQYQEATVPVRLQSKAVTRGTIVIDNDAYLRYKGEVQIALKSFTMTDKTNIVAQLTPWSLLILDYLQPWQAFRLVEEINPL</sequence>
<name>A0A6I4RJU6_9STRE</name>
<proteinExistence type="predicted"/>
<dbReference type="InterPro" id="IPR043797">
    <property type="entry name" value="MupG_N"/>
</dbReference>
<feature type="domain" description="6-phospho-N-acetylmuramidase N-terminal" evidence="2">
    <location>
        <begin position="4"/>
        <end position="237"/>
    </location>
</feature>
<keyword evidence="5" id="KW-1185">Reference proteome</keyword>
<gene>
    <name evidence="3" type="ORF">GGG87_07535</name>
    <name evidence="4" type="ORF">GGH11_07575</name>
</gene>
<evidence type="ECO:0000313" key="4">
    <source>
        <dbReference type="EMBL" id="MWV56833.1"/>
    </source>
</evidence>
<dbReference type="Proteomes" id="UP000435423">
    <property type="component" value="Unassembled WGS sequence"/>
</dbReference>
<dbReference type="InterPro" id="IPR043894">
    <property type="entry name" value="MupG_C"/>
</dbReference>
<dbReference type="EMBL" id="WUBJ01000009">
    <property type="protein sequence ID" value="MWV56833.1"/>
    <property type="molecule type" value="Genomic_DNA"/>
</dbReference>
<reference evidence="3 5" key="2">
    <citation type="submission" date="2019-11" db="EMBL/GenBank/DDBJ databases">
        <title>Streptococcis sp. isolated from the respiratory tract of Marmot.</title>
        <authorList>
            <person name="Zhang G."/>
        </authorList>
    </citation>
    <scope>NUCLEOTIDE SEQUENCE [LARGE SCALE GENOMIC DNA]</scope>
    <source>
        <strain evidence="3">Zg-86</strain>
        <strain evidence="5">zg-86</strain>
    </source>
</reference>
<dbReference type="SUPFAM" id="SSF50891">
    <property type="entry name" value="Cyclophilin-like"/>
    <property type="match status" value="1"/>
</dbReference>
<dbReference type="PANTHER" id="PTHR38435:SF1">
    <property type="entry name" value="DUF871 DOMAIN-CONTAINING PROTEIN"/>
    <property type="match status" value="1"/>
</dbReference>
<dbReference type="InterPro" id="IPR008589">
    <property type="entry name" value="MupG"/>
</dbReference>
<dbReference type="EMBL" id="WLCG01000010">
    <property type="protein sequence ID" value="MTB64846.1"/>
    <property type="molecule type" value="Genomic_DNA"/>
</dbReference>
<dbReference type="AlphaFoldDB" id="A0A6I4RJU6"/>
<protein>
    <submittedName>
        <fullName evidence="4">DUF871 family protein</fullName>
    </submittedName>
</protein>
<evidence type="ECO:0000259" key="1">
    <source>
        <dbReference type="Pfam" id="PF05913"/>
    </source>
</evidence>
<accession>A0A6I4RJU6</accession>
<organism evidence="4 6">
    <name type="scientific">Streptococcus zhangguiae</name>
    <dbReference type="NCBI Taxonomy" id="2664091"/>
    <lineage>
        <taxon>Bacteria</taxon>
        <taxon>Bacillati</taxon>
        <taxon>Bacillota</taxon>
        <taxon>Bacilli</taxon>
        <taxon>Lactobacillales</taxon>
        <taxon>Streptococcaceae</taxon>
        <taxon>Streptococcus</taxon>
    </lineage>
</organism>
<dbReference type="InterPro" id="IPR017853">
    <property type="entry name" value="GH"/>
</dbReference>
<dbReference type="InterPro" id="IPR013785">
    <property type="entry name" value="Aldolase_TIM"/>
</dbReference>
<evidence type="ECO:0000313" key="6">
    <source>
        <dbReference type="Proteomes" id="UP000435423"/>
    </source>
</evidence>
<evidence type="ECO:0000259" key="2">
    <source>
        <dbReference type="Pfam" id="PF19200"/>
    </source>
</evidence>
<reference evidence="4 6" key="1">
    <citation type="submission" date="2019-10" db="EMBL/GenBank/DDBJ databases">
        <title>Streptococcis sp, isolated from the respiratory tract of Marmot.</title>
        <authorList>
            <person name="Zhang G."/>
        </authorList>
    </citation>
    <scope>NUCLEOTIDE SEQUENCE [LARGE SCALE GENOMIC DNA]</scope>
    <source>
        <strain evidence="4">Zg-70</strain>
        <strain evidence="6">zg-70</strain>
    </source>
</reference>
<feature type="domain" description="6-phospho-N-acetylmuramidase C-terminal" evidence="1">
    <location>
        <begin position="249"/>
        <end position="359"/>
    </location>
</feature>
<dbReference type="Proteomes" id="UP000435060">
    <property type="component" value="Unassembled WGS sequence"/>
</dbReference>
<evidence type="ECO:0000313" key="5">
    <source>
        <dbReference type="Proteomes" id="UP000435060"/>
    </source>
</evidence>
<dbReference type="InterPro" id="IPR029000">
    <property type="entry name" value="Cyclophilin-like_dom_sf"/>
</dbReference>
<dbReference type="Pfam" id="PF05913">
    <property type="entry name" value="MupG_C"/>
    <property type="match status" value="1"/>
</dbReference>
<comment type="caution">
    <text evidence="4">The sequence shown here is derived from an EMBL/GenBank/DDBJ whole genome shotgun (WGS) entry which is preliminary data.</text>
</comment>
<dbReference type="RefSeq" id="WP_154608731.1">
    <property type="nucleotide sequence ID" value="NZ_CP072115.1"/>
</dbReference>
<evidence type="ECO:0000313" key="3">
    <source>
        <dbReference type="EMBL" id="MTB64846.1"/>
    </source>
</evidence>
<dbReference type="Pfam" id="PF19200">
    <property type="entry name" value="MupG_N"/>
    <property type="match status" value="1"/>
</dbReference>
<dbReference type="SUPFAM" id="SSF51445">
    <property type="entry name" value="(Trans)glycosidases"/>
    <property type="match status" value="1"/>
</dbReference>
<dbReference type="Gene3D" id="3.20.20.70">
    <property type="entry name" value="Aldolase class I"/>
    <property type="match status" value="1"/>
</dbReference>
<dbReference type="Gene3D" id="2.40.100.10">
    <property type="entry name" value="Cyclophilin-like"/>
    <property type="match status" value="1"/>
</dbReference>